<dbReference type="Proteomes" id="UP001362999">
    <property type="component" value="Unassembled WGS sequence"/>
</dbReference>
<dbReference type="Gene3D" id="3.80.10.10">
    <property type="entry name" value="Ribonuclease Inhibitor"/>
    <property type="match status" value="1"/>
</dbReference>
<reference evidence="2 3" key="1">
    <citation type="journal article" date="2024" name="J Genomics">
        <title>Draft genome sequencing and assembly of Favolaschia claudopus CIRM-BRFM 2984 isolated from oak limbs.</title>
        <authorList>
            <person name="Navarro D."/>
            <person name="Drula E."/>
            <person name="Chaduli D."/>
            <person name="Cazenave R."/>
            <person name="Ahrendt S."/>
            <person name="Wang J."/>
            <person name="Lipzen A."/>
            <person name="Daum C."/>
            <person name="Barry K."/>
            <person name="Grigoriev I.V."/>
            <person name="Favel A."/>
            <person name="Rosso M.N."/>
            <person name="Martin F."/>
        </authorList>
    </citation>
    <scope>NUCLEOTIDE SEQUENCE [LARGE SCALE GENOMIC DNA]</scope>
    <source>
        <strain evidence="2 3">CIRM-BRFM 2984</strain>
    </source>
</reference>
<organism evidence="2 3">
    <name type="scientific">Favolaschia claudopus</name>
    <dbReference type="NCBI Taxonomy" id="2862362"/>
    <lineage>
        <taxon>Eukaryota</taxon>
        <taxon>Fungi</taxon>
        <taxon>Dikarya</taxon>
        <taxon>Basidiomycota</taxon>
        <taxon>Agaricomycotina</taxon>
        <taxon>Agaricomycetes</taxon>
        <taxon>Agaricomycetidae</taxon>
        <taxon>Agaricales</taxon>
        <taxon>Marasmiineae</taxon>
        <taxon>Mycenaceae</taxon>
        <taxon>Favolaschia</taxon>
    </lineage>
</organism>
<name>A0AAW0EKX8_9AGAR</name>
<dbReference type="InterPro" id="IPR032675">
    <property type="entry name" value="LRR_dom_sf"/>
</dbReference>
<feature type="compositionally biased region" description="Polar residues" evidence="1">
    <location>
        <begin position="1"/>
        <end position="17"/>
    </location>
</feature>
<dbReference type="EMBL" id="JAWWNJ010000001">
    <property type="protein sequence ID" value="KAK7064943.1"/>
    <property type="molecule type" value="Genomic_DNA"/>
</dbReference>
<feature type="region of interest" description="Disordered" evidence="1">
    <location>
        <begin position="1"/>
        <end position="20"/>
    </location>
</feature>
<evidence type="ECO:0000313" key="2">
    <source>
        <dbReference type="EMBL" id="KAK7064943.1"/>
    </source>
</evidence>
<dbReference type="AlphaFoldDB" id="A0AAW0EKX8"/>
<gene>
    <name evidence="2" type="ORF">R3P38DRAFT_2827161</name>
</gene>
<evidence type="ECO:0000256" key="1">
    <source>
        <dbReference type="SAM" id="MobiDB-lite"/>
    </source>
</evidence>
<evidence type="ECO:0008006" key="4">
    <source>
        <dbReference type="Google" id="ProtNLM"/>
    </source>
</evidence>
<evidence type="ECO:0000313" key="3">
    <source>
        <dbReference type="Proteomes" id="UP001362999"/>
    </source>
</evidence>
<accession>A0AAW0EKX8</accession>
<comment type="caution">
    <text evidence="2">The sequence shown here is derived from an EMBL/GenBank/DDBJ whole genome shotgun (WGS) entry which is preliminary data.</text>
</comment>
<proteinExistence type="predicted"/>
<keyword evidence="3" id="KW-1185">Reference proteome</keyword>
<protein>
    <recommendedName>
        <fullName evidence="4">F-box domain-containing protein</fullName>
    </recommendedName>
</protein>
<dbReference type="SUPFAM" id="SSF52047">
    <property type="entry name" value="RNI-like"/>
    <property type="match status" value="1"/>
</dbReference>
<sequence length="537" mass="60081">MSASPPTTDSVVLSSSPGGAREDCLQNSDLVAEIVQHIGGGSSAEINELRRGRYSLLQVALTCRALSPSAIKFLWRSLDNLLPLLQLLPSFTRRNGIYYLLGAITPDEWDKFDRYAAYVQEIHDESFPHARNIEPSVYLQLAMRKAPIIPNLRRMKFMSASGRSPSEILLYALSPLREVEIKDNSNGRGGSDTATMGEVIFSALGGSATRNSWITTLVLTGQPYTILSDNITLDWLESLTLEDMKGTMDASVIRWIGSIPTLHSLTLMRIRVIREQDVQDRSLLLKRGSFKGLLHLRMEGFPDSHPGLVFLRLISSTILQTLTLQIESGQRSRPNPTAAEIKDFPRIIAQWSQSLCDLELSAPVFCDQEDFHSLFGHLRHLRRLHLRVTAQTLEAGEFFSSLGVLSDIETLSLNLTFADRLGMDLVVRLAQHCPKLQFLQIPLPSTQLTLFSTTPVSGHNLKTLVVLPPNPQFNKLNNSLVDAVNVARHLDRLFPRLTTVRYYIADGSQGSQIWKNVQELIFAFQDVRRCAKIQQIG</sequence>